<evidence type="ECO:0000313" key="2">
    <source>
        <dbReference type="EMBL" id="KAF8417185.1"/>
    </source>
</evidence>
<evidence type="ECO:0000256" key="1">
    <source>
        <dbReference type="SAM" id="MobiDB-lite"/>
    </source>
</evidence>
<protein>
    <submittedName>
        <fullName evidence="2">Uncharacterized protein</fullName>
    </submittedName>
</protein>
<keyword evidence="3" id="KW-1185">Reference proteome</keyword>
<evidence type="ECO:0000313" key="3">
    <source>
        <dbReference type="Proteomes" id="UP001194468"/>
    </source>
</evidence>
<comment type="caution">
    <text evidence="2">The sequence shown here is derived from an EMBL/GenBank/DDBJ whole genome shotgun (WGS) entry which is preliminary data.</text>
</comment>
<sequence length="395" mass="43939">LNPQRIKRLKAHAKKLCADLSIDEKPIFEFIDTGDLYSMLVDIKATFVKYEAGNKTSQLQVLQETLISKDFEISLSNRLLACILSPNITAYVTDTQRHIMDFIADNLEVFKIPPAVFNDNELRVSLGKTVTRLLSDIRSRLKSNLTASIVKKTCIIDVAKAMARASAGMEVDATHWTRLAFLRCCLRLFLIGTGDHKIAPLNACFTPRLIPLLKSDMRAKIEQDLGINIRAMERELSGSAATDGVAVNPTANNDSGSAPTTNNPTPSAELNWDALNDEDGNGDTDGGEDVDTESPSDDDADELDISDSGFGLDGKPIRFNSVKFWNYVDYMLNIIRHTAHKTAATKELYDKELHKYMMQIFQDDLAECPGLRRGSKLVSVVNPVWQSTIQQNLVW</sequence>
<feature type="compositionally biased region" description="Polar residues" evidence="1">
    <location>
        <begin position="249"/>
        <end position="268"/>
    </location>
</feature>
<feature type="compositionally biased region" description="Acidic residues" evidence="1">
    <location>
        <begin position="275"/>
        <end position="305"/>
    </location>
</feature>
<reference evidence="2" key="2">
    <citation type="journal article" date="2020" name="Nat. Commun.">
        <title>Large-scale genome sequencing of mycorrhizal fungi provides insights into the early evolution of symbiotic traits.</title>
        <authorList>
            <person name="Miyauchi S."/>
            <person name="Kiss E."/>
            <person name="Kuo A."/>
            <person name="Drula E."/>
            <person name="Kohler A."/>
            <person name="Sanchez-Garcia M."/>
            <person name="Morin E."/>
            <person name="Andreopoulos B."/>
            <person name="Barry K.W."/>
            <person name="Bonito G."/>
            <person name="Buee M."/>
            <person name="Carver A."/>
            <person name="Chen C."/>
            <person name="Cichocki N."/>
            <person name="Clum A."/>
            <person name="Culley D."/>
            <person name="Crous P.W."/>
            <person name="Fauchery L."/>
            <person name="Girlanda M."/>
            <person name="Hayes R.D."/>
            <person name="Keri Z."/>
            <person name="LaButti K."/>
            <person name="Lipzen A."/>
            <person name="Lombard V."/>
            <person name="Magnuson J."/>
            <person name="Maillard F."/>
            <person name="Murat C."/>
            <person name="Nolan M."/>
            <person name="Ohm R.A."/>
            <person name="Pangilinan J."/>
            <person name="Pereira M.F."/>
            <person name="Perotto S."/>
            <person name="Peter M."/>
            <person name="Pfister S."/>
            <person name="Riley R."/>
            <person name="Sitrit Y."/>
            <person name="Stielow J.B."/>
            <person name="Szollosi G."/>
            <person name="Zifcakova L."/>
            <person name="Stursova M."/>
            <person name="Spatafora J.W."/>
            <person name="Tedersoo L."/>
            <person name="Vaario L.M."/>
            <person name="Yamada A."/>
            <person name="Yan M."/>
            <person name="Wang P."/>
            <person name="Xu J."/>
            <person name="Bruns T."/>
            <person name="Baldrian P."/>
            <person name="Vilgalys R."/>
            <person name="Dunand C."/>
            <person name="Henrissat B."/>
            <person name="Grigoriev I.V."/>
            <person name="Hibbett D."/>
            <person name="Nagy L.G."/>
            <person name="Martin F.M."/>
        </authorList>
    </citation>
    <scope>NUCLEOTIDE SEQUENCE</scope>
    <source>
        <strain evidence="2">BED1</strain>
    </source>
</reference>
<dbReference type="Proteomes" id="UP001194468">
    <property type="component" value="Unassembled WGS sequence"/>
</dbReference>
<feature type="non-terminal residue" evidence="2">
    <location>
        <position position="1"/>
    </location>
</feature>
<reference evidence="2" key="1">
    <citation type="submission" date="2019-10" db="EMBL/GenBank/DDBJ databases">
        <authorList>
            <consortium name="DOE Joint Genome Institute"/>
            <person name="Kuo A."/>
            <person name="Miyauchi S."/>
            <person name="Kiss E."/>
            <person name="Drula E."/>
            <person name="Kohler A."/>
            <person name="Sanchez-Garcia M."/>
            <person name="Andreopoulos B."/>
            <person name="Barry K.W."/>
            <person name="Bonito G."/>
            <person name="Buee M."/>
            <person name="Carver A."/>
            <person name="Chen C."/>
            <person name="Cichocki N."/>
            <person name="Clum A."/>
            <person name="Culley D."/>
            <person name="Crous P.W."/>
            <person name="Fauchery L."/>
            <person name="Girlanda M."/>
            <person name="Hayes R."/>
            <person name="Keri Z."/>
            <person name="LaButti K."/>
            <person name="Lipzen A."/>
            <person name="Lombard V."/>
            <person name="Magnuson J."/>
            <person name="Maillard F."/>
            <person name="Morin E."/>
            <person name="Murat C."/>
            <person name="Nolan M."/>
            <person name="Ohm R."/>
            <person name="Pangilinan J."/>
            <person name="Pereira M."/>
            <person name="Perotto S."/>
            <person name="Peter M."/>
            <person name="Riley R."/>
            <person name="Sitrit Y."/>
            <person name="Stielow B."/>
            <person name="Szollosi G."/>
            <person name="Zifcakova L."/>
            <person name="Stursova M."/>
            <person name="Spatafora J.W."/>
            <person name="Tedersoo L."/>
            <person name="Vaario L.-M."/>
            <person name="Yamada A."/>
            <person name="Yan M."/>
            <person name="Wang P."/>
            <person name="Xu J."/>
            <person name="Bruns T."/>
            <person name="Baldrian P."/>
            <person name="Vilgalys R."/>
            <person name="Henrissat B."/>
            <person name="Grigoriev I.V."/>
            <person name="Hibbett D."/>
            <person name="Nagy L.G."/>
            <person name="Martin F.M."/>
        </authorList>
    </citation>
    <scope>NUCLEOTIDE SEQUENCE</scope>
    <source>
        <strain evidence="2">BED1</strain>
    </source>
</reference>
<accession>A0AAD4G695</accession>
<gene>
    <name evidence="2" type="ORF">L210DRAFT_817367</name>
</gene>
<feature type="region of interest" description="Disordered" evidence="1">
    <location>
        <begin position="240"/>
        <end position="307"/>
    </location>
</feature>
<proteinExistence type="predicted"/>
<dbReference type="AlphaFoldDB" id="A0AAD4G695"/>
<dbReference type="EMBL" id="WHUW01000229">
    <property type="protein sequence ID" value="KAF8417185.1"/>
    <property type="molecule type" value="Genomic_DNA"/>
</dbReference>
<organism evidence="2 3">
    <name type="scientific">Boletus edulis BED1</name>
    <dbReference type="NCBI Taxonomy" id="1328754"/>
    <lineage>
        <taxon>Eukaryota</taxon>
        <taxon>Fungi</taxon>
        <taxon>Dikarya</taxon>
        <taxon>Basidiomycota</taxon>
        <taxon>Agaricomycotina</taxon>
        <taxon>Agaricomycetes</taxon>
        <taxon>Agaricomycetidae</taxon>
        <taxon>Boletales</taxon>
        <taxon>Boletineae</taxon>
        <taxon>Boletaceae</taxon>
        <taxon>Boletoideae</taxon>
        <taxon>Boletus</taxon>
    </lineage>
</organism>
<feature type="non-terminal residue" evidence="2">
    <location>
        <position position="395"/>
    </location>
</feature>
<name>A0AAD4G695_BOLED</name>